<gene>
    <name evidence="1" type="ORF">MW7_008110</name>
</gene>
<keyword evidence="2" id="KW-1185">Reference proteome</keyword>
<reference evidence="1" key="1">
    <citation type="submission" date="2019-05" db="EMBL/GenBank/DDBJ databases">
        <title>Revised genome assembly of Burkholderiaceae (previously Ralstonia) sp. PBA.</title>
        <authorList>
            <person name="Gan H.M."/>
        </authorList>
    </citation>
    <scope>NUCLEOTIDE SEQUENCE</scope>
    <source>
        <strain evidence="1">PBA</strain>
    </source>
</reference>
<evidence type="ECO:0000313" key="2">
    <source>
        <dbReference type="Proteomes" id="UP000004277"/>
    </source>
</evidence>
<sequence length="271" mass="30269">MFPEARPAGLRGWFTLRLGRKINFLESMLCVTEDRDAMPTTQKRRTKQEQRDASIEKILASAEQLFITKGFHATTTEELGAHAGLTKGSVYFYFGDKNNVLLNLLEKVQAKVLTPLIEKLERGSGSPLERVREFLVHQARLAKEEPAMLLLPIMVSIEFAGTGELAEKRVMWGYRRTAQLLVKVITEGQAAGVFRRDLGAEQQASMILALNDGTMLEWWRSDRRIAGRGLFDALYAVLLSGIVQSSPAAEDMAALALPITEGKHGRIKKEK</sequence>
<accession>A0ACD3SQW1</accession>
<dbReference type="EMBL" id="AKCV02000015">
    <property type="protein sequence ID" value="TMS58665.1"/>
    <property type="molecule type" value="Genomic_DNA"/>
</dbReference>
<name>A0ACD3SQW1_9BURK</name>
<proteinExistence type="predicted"/>
<dbReference type="Proteomes" id="UP000004277">
    <property type="component" value="Unassembled WGS sequence"/>
</dbReference>
<protein>
    <submittedName>
        <fullName evidence="1">TetR/AcrR family transcriptional regulator</fullName>
    </submittedName>
</protein>
<organism evidence="1 2">
    <name type="scientific">Imbroritus primus</name>
    <dbReference type="NCBI Taxonomy" id="3058603"/>
    <lineage>
        <taxon>Bacteria</taxon>
        <taxon>Pseudomonadati</taxon>
        <taxon>Pseudomonadota</taxon>
        <taxon>Betaproteobacteria</taxon>
        <taxon>Burkholderiales</taxon>
        <taxon>Burkholderiaceae</taxon>
        <taxon>Imbroritus</taxon>
    </lineage>
</organism>
<evidence type="ECO:0000313" key="1">
    <source>
        <dbReference type="EMBL" id="TMS58665.1"/>
    </source>
</evidence>
<comment type="caution">
    <text evidence="1">The sequence shown here is derived from an EMBL/GenBank/DDBJ whole genome shotgun (WGS) entry which is preliminary data.</text>
</comment>